<dbReference type="AlphaFoldDB" id="X0U3D1"/>
<proteinExistence type="predicted"/>
<name>X0U3D1_9ZZZZ</name>
<feature type="transmembrane region" description="Helical" evidence="1">
    <location>
        <begin position="35"/>
        <end position="54"/>
    </location>
</feature>
<gene>
    <name evidence="2" type="ORF">S01H1_41537</name>
</gene>
<reference evidence="2" key="1">
    <citation type="journal article" date="2014" name="Front. Microbiol.">
        <title>High frequency of phylogenetically diverse reductive dehalogenase-homologous genes in deep subseafloor sedimentary metagenomes.</title>
        <authorList>
            <person name="Kawai M."/>
            <person name="Futagami T."/>
            <person name="Toyoda A."/>
            <person name="Takaki Y."/>
            <person name="Nishi S."/>
            <person name="Hori S."/>
            <person name="Arai W."/>
            <person name="Tsubouchi T."/>
            <person name="Morono Y."/>
            <person name="Uchiyama I."/>
            <person name="Ito T."/>
            <person name="Fujiyama A."/>
            <person name="Inagaki F."/>
            <person name="Takami H."/>
        </authorList>
    </citation>
    <scope>NUCLEOTIDE SEQUENCE</scope>
    <source>
        <strain evidence="2">Expedition CK06-06</strain>
    </source>
</reference>
<feature type="non-terminal residue" evidence="2">
    <location>
        <position position="73"/>
    </location>
</feature>
<organism evidence="2">
    <name type="scientific">marine sediment metagenome</name>
    <dbReference type="NCBI Taxonomy" id="412755"/>
    <lineage>
        <taxon>unclassified sequences</taxon>
        <taxon>metagenomes</taxon>
        <taxon>ecological metagenomes</taxon>
    </lineage>
</organism>
<protein>
    <submittedName>
        <fullName evidence="2">Uncharacterized protein</fullName>
    </submittedName>
</protein>
<sequence>MAQRKDSRQASETLQEIESVFDRLARRVAENPRQVLGLLAAILVATALLSLWSWGRDRSETGASAAVAQVQAE</sequence>
<dbReference type="EMBL" id="BARS01026350">
    <property type="protein sequence ID" value="GAG00299.1"/>
    <property type="molecule type" value="Genomic_DNA"/>
</dbReference>
<comment type="caution">
    <text evidence="2">The sequence shown here is derived from an EMBL/GenBank/DDBJ whole genome shotgun (WGS) entry which is preliminary data.</text>
</comment>
<keyword evidence="1" id="KW-0472">Membrane</keyword>
<keyword evidence="1" id="KW-1133">Transmembrane helix</keyword>
<accession>X0U3D1</accession>
<evidence type="ECO:0000313" key="2">
    <source>
        <dbReference type="EMBL" id="GAG00299.1"/>
    </source>
</evidence>
<keyword evidence="1" id="KW-0812">Transmembrane</keyword>
<evidence type="ECO:0000256" key="1">
    <source>
        <dbReference type="SAM" id="Phobius"/>
    </source>
</evidence>